<reference evidence="3" key="1">
    <citation type="submission" date="2022-11" db="UniProtKB">
        <authorList>
            <consortium name="WormBaseParasite"/>
        </authorList>
    </citation>
    <scope>IDENTIFICATION</scope>
</reference>
<feature type="region of interest" description="Disordered" evidence="1">
    <location>
        <begin position="42"/>
        <end position="61"/>
    </location>
</feature>
<proteinExistence type="predicted"/>
<evidence type="ECO:0000313" key="2">
    <source>
        <dbReference type="Proteomes" id="UP000887565"/>
    </source>
</evidence>
<dbReference type="Proteomes" id="UP000887565">
    <property type="component" value="Unplaced"/>
</dbReference>
<sequence length="61" mass="6440">MNIPNREILDLSIRNINGGGRNLCGVPGAGPFIQRLVTRVGLPPPSSTPPQGPFALSKSFL</sequence>
<dbReference type="AlphaFoldDB" id="A0A915L5Z7"/>
<name>A0A915L5Z7_ROMCU</name>
<evidence type="ECO:0000313" key="3">
    <source>
        <dbReference type="WBParaSite" id="nRc.2.0.1.t46439-RA"/>
    </source>
</evidence>
<protein>
    <submittedName>
        <fullName evidence="3">Uncharacterized protein</fullName>
    </submittedName>
</protein>
<feature type="compositionally biased region" description="Pro residues" evidence="1">
    <location>
        <begin position="42"/>
        <end position="52"/>
    </location>
</feature>
<evidence type="ECO:0000256" key="1">
    <source>
        <dbReference type="SAM" id="MobiDB-lite"/>
    </source>
</evidence>
<dbReference type="WBParaSite" id="nRc.2.0.1.t46439-RA">
    <property type="protein sequence ID" value="nRc.2.0.1.t46439-RA"/>
    <property type="gene ID" value="nRc.2.0.1.g46439"/>
</dbReference>
<accession>A0A915L5Z7</accession>
<keyword evidence="2" id="KW-1185">Reference proteome</keyword>
<organism evidence="2 3">
    <name type="scientific">Romanomermis culicivorax</name>
    <name type="common">Nematode worm</name>
    <dbReference type="NCBI Taxonomy" id="13658"/>
    <lineage>
        <taxon>Eukaryota</taxon>
        <taxon>Metazoa</taxon>
        <taxon>Ecdysozoa</taxon>
        <taxon>Nematoda</taxon>
        <taxon>Enoplea</taxon>
        <taxon>Dorylaimia</taxon>
        <taxon>Mermithida</taxon>
        <taxon>Mermithoidea</taxon>
        <taxon>Mermithidae</taxon>
        <taxon>Romanomermis</taxon>
    </lineage>
</organism>